<dbReference type="InterPro" id="IPR051829">
    <property type="entry name" value="Multiheme_Cytochr_ET"/>
</dbReference>
<dbReference type="InterPro" id="IPR023155">
    <property type="entry name" value="Cyt_c-552/4"/>
</dbReference>
<dbReference type="Pfam" id="PF13435">
    <property type="entry name" value="Cytochrome_C554"/>
    <property type="match status" value="1"/>
</dbReference>
<name>A0A382GU11_9ZZZZ</name>
<keyword evidence="1" id="KW-0732">Signal</keyword>
<evidence type="ECO:0000259" key="2">
    <source>
        <dbReference type="Pfam" id="PF13435"/>
    </source>
</evidence>
<accession>A0A382GU11</accession>
<organism evidence="3">
    <name type="scientific">marine metagenome</name>
    <dbReference type="NCBI Taxonomy" id="408172"/>
    <lineage>
        <taxon>unclassified sequences</taxon>
        <taxon>metagenomes</taxon>
        <taxon>ecological metagenomes</taxon>
    </lineage>
</organism>
<gene>
    <name evidence="3" type="ORF">METZ01_LOCUS230887</name>
</gene>
<dbReference type="EMBL" id="UINC01057165">
    <property type="protein sequence ID" value="SVB78033.1"/>
    <property type="molecule type" value="Genomic_DNA"/>
</dbReference>
<dbReference type="InterPro" id="IPR036280">
    <property type="entry name" value="Multihaem_cyt_sf"/>
</dbReference>
<dbReference type="GO" id="GO:0016491">
    <property type="term" value="F:oxidoreductase activity"/>
    <property type="evidence" value="ECO:0007669"/>
    <property type="project" value="TreeGrafter"/>
</dbReference>
<dbReference type="PANTHER" id="PTHR35038">
    <property type="entry name" value="DISSIMILATORY SULFITE REDUCTASE SIRA"/>
    <property type="match status" value="1"/>
</dbReference>
<dbReference type="Gene3D" id="1.10.1130.10">
    <property type="entry name" value="Flavocytochrome C3, Chain A"/>
    <property type="match status" value="1"/>
</dbReference>
<reference evidence="3" key="1">
    <citation type="submission" date="2018-05" db="EMBL/GenBank/DDBJ databases">
        <authorList>
            <person name="Lanie J.A."/>
            <person name="Ng W.-L."/>
            <person name="Kazmierczak K.M."/>
            <person name="Andrzejewski T.M."/>
            <person name="Davidsen T.M."/>
            <person name="Wayne K.J."/>
            <person name="Tettelin H."/>
            <person name="Glass J.I."/>
            <person name="Rusch D."/>
            <person name="Podicherti R."/>
            <person name="Tsui H.-C.T."/>
            <person name="Winkler M.E."/>
        </authorList>
    </citation>
    <scope>NUCLEOTIDE SEQUENCE</scope>
</reference>
<dbReference type="SUPFAM" id="SSF48695">
    <property type="entry name" value="Multiheme cytochromes"/>
    <property type="match status" value="1"/>
</dbReference>
<evidence type="ECO:0000256" key="1">
    <source>
        <dbReference type="ARBA" id="ARBA00022729"/>
    </source>
</evidence>
<dbReference type="AlphaFoldDB" id="A0A382GU11"/>
<proteinExistence type="predicted"/>
<sequence length="418" mass="46042">MTKLLITVAVAFFSHFVLALPELPQYAKEIHLGVSSCASSTCHGSIQPRSSTKVLQNEYVVWSRMDAHSKAYQTLLTQDSQWIAKNLGLSNAHEADICLDCHGDNVSGDKQGGRFQLTDGVGCEACHGGAANYLMSHTDPGQSHDNNIKNGLYPTDQVETRAALCFSCHIGHEDKIASHEIMGAGHPRLSFELDTFTILQPAHFAIDDDYQQAKWHADSVTVWALGQIQASYQTVRLIENHLKKSGLFPELSLFDCHSCHHPMSDLKWQASDRVGLPPGAVRLNDAGFVMLIPLDKIAPGQSIDIKDAISELQIAVHQDQDVDARVNRLRSMINTLEGRIKGSDLDDEKLLAEVLSMAAEGQFHDYVAAEQAVMAIDLLTSSLGNRDSASPWLDKVYESVSNEDIFDPFSFADQFIEP</sequence>
<feature type="domain" description="Cytochrome c-552/4" evidence="2">
    <location>
        <begin position="41"/>
        <end position="128"/>
    </location>
</feature>
<evidence type="ECO:0000313" key="3">
    <source>
        <dbReference type="EMBL" id="SVB78033.1"/>
    </source>
</evidence>
<dbReference type="PANTHER" id="PTHR35038:SF8">
    <property type="entry name" value="C-TYPE POLYHEME CYTOCHROME OMCC"/>
    <property type="match status" value="1"/>
</dbReference>
<protein>
    <recommendedName>
        <fullName evidence="2">Cytochrome c-552/4 domain-containing protein</fullName>
    </recommendedName>
</protein>